<evidence type="ECO:0000259" key="4">
    <source>
        <dbReference type="PROSITE" id="PS51206"/>
    </source>
</evidence>
<dbReference type="Pfam" id="PF19263">
    <property type="entry name" value="DUF5906"/>
    <property type="match status" value="1"/>
</dbReference>
<reference evidence="5" key="1">
    <citation type="journal article" date="2015" name="Nature">
        <title>Complex archaea that bridge the gap between prokaryotes and eukaryotes.</title>
        <authorList>
            <person name="Spang A."/>
            <person name="Saw J.H."/>
            <person name="Jorgensen S.L."/>
            <person name="Zaremba-Niedzwiedzka K."/>
            <person name="Martijn J."/>
            <person name="Lind A.E."/>
            <person name="van Eijk R."/>
            <person name="Schleper C."/>
            <person name="Guy L."/>
            <person name="Ettema T.J."/>
        </authorList>
    </citation>
    <scope>NUCLEOTIDE SEQUENCE</scope>
</reference>
<evidence type="ECO:0000256" key="2">
    <source>
        <dbReference type="ARBA" id="ARBA00022801"/>
    </source>
</evidence>
<name>A0A0F9NJB3_9ZZZZ</name>
<dbReference type="Pfam" id="PF08706">
    <property type="entry name" value="D5_N"/>
    <property type="match status" value="1"/>
</dbReference>
<dbReference type="InterPro" id="IPR051620">
    <property type="entry name" value="ORF904-like_C"/>
</dbReference>
<comment type="caution">
    <text evidence="5">The sequence shown here is derived from an EMBL/GenBank/DDBJ whole genome shotgun (WGS) entry which is preliminary data.</text>
</comment>
<dbReference type="GO" id="GO:0005524">
    <property type="term" value="F:ATP binding"/>
    <property type="evidence" value="ECO:0007669"/>
    <property type="project" value="UniProtKB-KW"/>
</dbReference>
<dbReference type="EMBL" id="LAZR01003473">
    <property type="protein sequence ID" value="KKN17954.1"/>
    <property type="molecule type" value="Genomic_DNA"/>
</dbReference>
<dbReference type="InterPro" id="IPR014015">
    <property type="entry name" value="Helicase_SF3_DNA-vir"/>
</dbReference>
<dbReference type="Gene3D" id="3.40.50.300">
    <property type="entry name" value="P-loop containing nucleotide triphosphate hydrolases"/>
    <property type="match status" value="1"/>
</dbReference>
<dbReference type="NCBIfam" id="TIGR01613">
    <property type="entry name" value="primase_Cterm"/>
    <property type="match status" value="1"/>
</dbReference>
<protein>
    <recommendedName>
        <fullName evidence="4">SF3 helicase domain-containing protein</fullName>
    </recommendedName>
</protein>
<gene>
    <name evidence="5" type="ORF">LCGC14_0960620</name>
</gene>
<dbReference type="PANTHER" id="PTHR35372:SF2">
    <property type="entry name" value="SF3 HELICASE DOMAIN-CONTAINING PROTEIN"/>
    <property type="match status" value="1"/>
</dbReference>
<keyword evidence="3" id="KW-0067">ATP-binding</keyword>
<keyword evidence="2" id="KW-0378">Hydrolase</keyword>
<dbReference type="InterPro" id="IPR006500">
    <property type="entry name" value="Helicase_put_C_phage/plasmid"/>
</dbReference>
<dbReference type="GO" id="GO:0016787">
    <property type="term" value="F:hydrolase activity"/>
    <property type="evidence" value="ECO:0007669"/>
    <property type="project" value="UniProtKB-KW"/>
</dbReference>
<dbReference type="InterPro" id="IPR045455">
    <property type="entry name" value="NrS-1_pol-like_helicase"/>
</dbReference>
<keyword evidence="1" id="KW-0547">Nucleotide-binding</keyword>
<evidence type="ECO:0000313" key="5">
    <source>
        <dbReference type="EMBL" id="KKN17954.1"/>
    </source>
</evidence>
<proteinExistence type="predicted"/>
<evidence type="ECO:0000256" key="1">
    <source>
        <dbReference type="ARBA" id="ARBA00022741"/>
    </source>
</evidence>
<feature type="domain" description="SF3 helicase" evidence="4">
    <location>
        <begin position="464"/>
        <end position="623"/>
    </location>
</feature>
<dbReference type="InterPro" id="IPR027417">
    <property type="entry name" value="P-loop_NTPase"/>
</dbReference>
<dbReference type="SUPFAM" id="SSF52540">
    <property type="entry name" value="P-loop containing nucleoside triphosphate hydrolases"/>
    <property type="match status" value="1"/>
</dbReference>
<dbReference type="PANTHER" id="PTHR35372">
    <property type="entry name" value="ATP BINDING PROTEIN-RELATED"/>
    <property type="match status" value="1"/>
</dbReference>
<dbReference type="InterPro" id="IPR014818">
    <property type="entry name" value="Phage/plasmid_primase_P4_C"/>
</dbReference>
<sequence length="770" mass="86621">MPNKISFDTLFETYRQNVYPAMLEYLAEDLGVSTESLTTIGVGYEFVGPSWVFAERNDKGEIIGLIRRFDGGKKCTITGSKRGLTYAINPNYGKENDRYIPGRHNWIRCSAALSCPICGKKKWCMVSSEDIDNPPAVLCGTEEGSVGPCGESTFLHILRPEGHKTKHCETVLSLTELPILIVEGQTDVAAAYDLGFVAIGRPSAQGGLKVLSKMPLHNCAIAVIGENDAGIGKTGMESSYRTLRKLTTKITRLLPPDGIKDLRTWIHNGLTQAQLLDKINAVPTAPACEVFEDDVAHTIAGVWMEEELLEDGFPNIRLYKGQWLHYNDGHYQKEAPELLRGRLYKFLDGKQYQKVDINGEVTIAPYKPSRAKISDIFDALNQWCPITEDPPVWLDDEEHPDPVNLIPFQNGVLNFTDYMNGKIILTPPTPAFFSMNVIPYEFDESAESAEWISFLNDIFNEDQSKINLLAEWMGYNCVPDMSYEKMMIYTGRPRSGKSTVLEAMRHMLGYGQCCESSFHSLCGPFGLQPLEGTLAALIGDAKTPHARESDSALEKLLQIVGGDPVTINRKGISQLPIIQLVCRFTMAMNELPAFSDHANALEPRLNLLHFENSYVGREDRMLKYRLNKEADQGKLINFALRGLKRLRKNQKFTLPKSSFKLQNQFRVITNPIYEFATECCEFATTFAERASKDYRTVKSELYEVWRMWCKANGRSAGIKPLFYSRFMASYPDLVADRKRVEVGSRHGDNQRYVIQGLCITNDAKLTYLGG</sequence>
<dbReference type="AlphaFoldDB" id="A0A0F9NJB3"/>
<evidence type="ECO:0000256" key="3">
    <source>
        <dbReference type="ARBA" id="ARBA00022840"/>
    </source>
</evidence>
<accession>A0A0F9NJB3</accession>
<dbReference type="PROSITE" id="PS51206">
    <property type="entry name" value="SF3_HELICASE_1"/>
    <property type="match status" value="1"/>
</dbReference>
<organism evidence="5">
    <name type="scientific">marine sediment metagenome</name>
    <dbReference type="NCBI Taxonomy" id="412755"/>
    <lineage>
        <taxon>unclassified sequences</taxon>
        <taxon>metagenomes</taxon>
        <taxon>ecological metagenomes</taxon>
    </lineage>
</organism>